<keyword evidence="1" id="KW-0808">Transferase</keyword>
<keyword evidence="1" id="KW-0418">Kinase</keyword>
<keyword evidence="1" id="KW-0723">Serine/threonine-protein kinase</keyword>
<dbReference type="SUPFAM" id="SSF55874">
    <property type="entry name" value="ATPase domain of HSP90 chaperone/DNA topoisomerase II/histidine kinase"/>
    <property type="match status" value="1"/>
</dbReference>
<comment type="caution">
    <text evidence="3">The sequence shown here is derived from an EMBL/GenBank/DDBJ whole genome shotgun (WGS) entry which is preliminary data.</text>
</comment>
<sequence length="129" mass="14142">MGRQVLRASFARGRITLLRRVVAEHAAHEGLSGRRLEDFVLAVNEITTNAVIHGGGYGRLRLWSHDGRLWCEVTDEGPGLSPGWMSDMRPPAGLEFRGRGLWLTRMLCADIMIVSGPGGTTVTFAAVDR</sequence>
<protein>
    <submittedName>
        <fullName evidence="3">ATP-binding protein</fullName>
    </submittedName>
</protein>
<dbReference type="InterPro" id="IPR036890">
    <property type="entry name" value="HATPase_C_sf"/>
</dbReference>
<proteinExistence type="predicted"/>
<dbReference type="PANTHER" id="PTHR35526">
    <property type="entry name" value="ANTI-SIGMA-F FACTOR RSBW-RELATED"/>
    <property type="match status" value="1"/>
</dbReference>
<evidence type="ECO:0000313" key="3">
    <source>
        <dbReference type="EMBL" id="KAB8188250.1"/>
    </source>
</evidence>
<keyword evidence="4" id="KW-1185">Reference proteome</keyword>
<dbReference type="InterPro" id="IPR050267">
    <property type="entry name" value="Anti-sigma-factor_SerPK"/>
</dbReference>
<dbReference type="CDD" id="cd16936">
    <property type="entry name" value="HATPase_RsbW-like"/>
    <property type="match status" value="1"/>
</dbReference>
<feature type="domain" description="Histidine kinase/HSP90-like ATPase" evidence="2">
    <location>
        <begin position="14"/>
        <end position="124"/>
    </location>
</feature>
<dbReference type="Proteomes" id="UP000312512">
    <property type="component" value="Unassembled WGS sequence"/>
</dbReference>
<dbReference type="EMBL" id="VDLX02000026">
    <property type="protein sequence ID" value="KAB8188250.1"/>
    <property type="molecule type" value="Genomic_DNA"/>
</dbReference>
<accession>A0A5P9YRS4</accession>
<dbReference type="Pfam" id="PF13581">
    <property type="entry name" value="HATPase_c_2"/>
    <property type="match status" value="1"/>
</dbReference>
<evidence type="ECO:0000256" key="1">
    <source>
        <dbReference type="ARBA" id="ARBA00022527"/>
    </source>
</evidence>
<dbReference type="GO" id="GO:0005524">
    <property type="term" value="F:ATP binding"/>
    <property type="evidence" value="ECO:0007669"/>
    <property type="project" value="UniProtKB-KW"/>
</dbReference>
<name>A0A5C4V923_9ACTN</name>
<dbReference type="InterPro" id="IPR003594">
    <property type="entry name" value="HATPase_dom"/>
</dbReference>
<organism evidence="3 4">
    <name type="scientific">Nonomuraea phyllanthi</name>
    <dbReference type="NCBI Taxonomy" id="2219224"/>
    <lineage>
        <taxon>Bacteria</taxon>
        <taxon>Bacillati</taxon>
        <taxon>Actinomycetota</taxon>
        <taxon>Actinomycetes</taxon>
        <taxon>Streptosporangiales</taxon>
        <taxon>Streptosporangiaceae</taxon>
        <taxon>Nonomuraea</taxon>
    </lineage>
</organism>
<keyword evidence="3" id="KW-0547">Nucleotide-binding</keyword>
<keyword evidence="3" id="KW-0067">ATP-binding</keyword>
<dbReference type="OrthoDB" id="4350801at2"/>
<dbReference type="RefSeq" id="WP_139637265.1">
    <property type="nucleotide sequence ID" value="NZ_CP045572.1"/>
</dbReference>
<gene>
    <name evidence="3" type="ORF">FH608_044735</name>
</gene>
<evidence type="ECO:0000313" key="4">
    <source>
        <dbReference type="Proteomes" id="UP000312512"/>
    </source>
</evidence>
<evidence type="ECO:0000259" key="2">
    <source>
        <dbReference type="Pfam" id="PF13581"/>
    </source>
</evidence>
<reference evidence="3 4" key="1">
    <citation type="submission" date="2019-10" db="EMBL/GenBank/DDBJ databases">
        <title>Nonomuraea sp. nov., isolated from Phyllanthus amarus.</title>
        <authorList>
            <person name="Klykleung N."/>
            <person name="Tanasupawat S."/>
        </authorList>
    </citation>
    <scope>NUCLEOTIDE SEQUENCE [LARGE SCALE GENOMIC DNA]</scope>
    <source>
        <strain evidence="3 4">PA1-10</strain>
    </source>
</reference>
<dbReference type="AlphaFoldDB" id="A0A5C4V923"/>
<dbReference type="GO" id="GO:0004674">
    <property type="term" value="F:protein serine/threonine kinase activity"/>
    <property type="evidence" value="ECO:0007669"/>
    <property type="project" value="UniProtKB-KW"/>
</dbReference>
<dbReference type="PANTHER" id="PTHR35526:SF3">
    <property type="entry name" value="ANTI-SIGMA-F FACTOR RSBW"/>
    <property type="match status" value="1"/>
</dbReference>
<dbReference type="Gene3D" id="3.30.565.10">
    <property type="entry name" value="Histidine kinase-like ATPase, C-terminal domain"/>
    <property type="match status" value="1"/>
</dbReference>
<accession>A0A5C4V923</accession>